<proteinExistence type="inferred from homology"/>
<evidence type="ECO:0000256" key="6">
    <source>
        <dbReference type="ARBA" id="ARBA00022692"/>
    </source>
</evidence>
<dbReference type="Proteomes" id="UP001201262">
    <property type="component" value="Unassembled WGS sequence"/>
</dbReference>
<evidence type="ECO:0000313" key="12">
    <source>
        <dbReference type="Proteomes" id="UP001201262"/>
    </source>
</evidence>
<feature type="transmembrane region" description="Helical" evidence="9">
    <location>
        <begin position="384"/>
        <end position="407"/>
    </location>
</feature>
<evidence type="ECO:0000256" key="7">
    <source>
        <dbReference type="ARBA" id="ARBA00022989"/>
    </source>
</evidence>
<keyword evidence="7 9" id="KW-1133">Transmembrane helix</keyword>
<dbReference type="AlphaFoldDB" id="A0AAD4KX75"/>
<evidence type="ECO:0000313" key="11">
    <source>
        <dbReference type="EMBL" id="KAH8698842.1"/>
    </source>
</evidence>
<keyword evidence="9" id="KW-0256">Endoplasmic reticulum</keyword>
<keyword evidence="6 9" id="KW-0812">Transmembrane</keyword>
<dbReference type="InterPro" id="IPR009447">
    <property type="entry name" value="PIGW/GWT1"/>
</dbReference>
<dbReference type="PANTHER" id="PTHR20661:SF0">
    <property type="entry name" value="PHOSPHATIDYLINOSITOL-GLYCAN BIOSYNTHESIS CLASS W PROTEIN"/>
    <property type="match status" value="1"/>
</dbReference>
<feature type="region of interest" description="Disordered" evidence="10">
    <location>
        <begin position="99"/>
        <end position="118"/>
    </location>
</feature>
<sequence length="493" mass="53874">MDQAYKARKEAFVSDHLGGSIGEINLVTLVASTATILWAALQSRLSFFTPYGPAALLVDFLLNVCAILFATTLYSPSPLLLNILLVSPAILLVLSSKSRGPQKAKPPRQAEKNATQGNLDPFPVHPFLTTYRAAMMVATCSAILAVDFPVFPRRFAKVENWGTSLMDLGVGSFVFSAGLVSARSVLKGQLVKDHKSSLIQRLTASIRHSIPLLVLGLVRLYSVKGLDYAEHVTEYGVHWNFFFTLGLLPPFVEIFHSLYSIIRPYELLALLAATAYQVALESTDLKAYILVSPRGPDLLSKNREGVFSFIGYLAIFLAGRGTGLRIIPRGTSKTVTPQQARWGVLRSLAILALGWSVLFLFNSTAAFGYGAKINVSRRLANMPYVLWISAFNNAQIFLFCLTETIFFPSAHKATDKETARERSGFATSRIMVAFNKNGLPIFLLANLLTGAVNLTFNTLDANTWQAMAILTGYVAVITGITLALDASGVRLRL</sequence>
<dbReference type="Pfam" id="PF06423">
    <property type="entry name" value="GWT1"/>
    <property type="match status" value="1"/>
</dbReference>
<keyword evidence="5 9" id="KW-0337">GPI-anchor biosynthesis</keyword>
<name>A0AAD4KX75_9EURO</name>
<comment type="subcellular location">
    <subcellularLocation>
        <location evidence="2 9">Endoplasmic reticulum membrane</location>
        <topology evidence="2 9">Multi-pass membrane protein</topology>
    </subcellularLocation>
</comment>
<gene>
    <name evidence="11" type="ORF">BGW36DRAFT_376834</name>
</gene>
<reference evidence="11" key="1">
    <citation type="submission" date="2021-12" db="EMBL/GenBank/DDBJ databases">
        <title>Convergent genome expansion in fungi linked to evolution of root-endophyte symbiosis.</title>
        <authorList>
            <consortium name="DOE Joint Genome Institute"/>
            <person name="Ke Y.-H."/>
            <person name="Bonito G."/>
            <person name="Liao H.-L."/>
            <person name="Looney B."/>
            <person name="Rojas-Flechas A."/>
            <person name="Nash J."/>
            <person name="Hameed K."/>
            <person name="Schadt C."/>
            <person name="Martin F."/>
            <person name="Crous P.W."/>
            <person name="Miettinen O."/>
            <person name="Magnuson J.K."/>
            <person name="Labbe J."/>
            <person name="Jacobson D."/>
            <person name="Doktycz M.J."/>
            <person name="Veneault-Fourrey C."/>
            <person name="Kuo A."/>
            <person name="Mondo S."/>
            <person name="Calhoun S."/>
            <person name="Riley R."/>
            <person name="Ohm R."/>
            <person name="LaButti K."/>
            <person name="Andreopoulos B."/>
            <person name="Pangilinan J."/>
            <person name="Nolan M."/>
            <person name="Tritt A."/>
            <person name="Clum A."/>
            <person name="Lipzen A."/>
            <person name="Daum C."/>
            <person name="Barry K."/>
            <person name="Grigoriev I.V."/>
            <person name="Vilgalys R."/>
        </authorList>
    </citation>
    <scope>NUCLEOTIDE SEQUENCE</scope>
    <source>
        <strain evidence="11">PMI_201</strain>
    </source>
</reference>
<keyword evidence="12" id="KW-1185">Reference proteome</keyword>
<comment type="function">
    <text evidence="9">A acetyltransferase, which acetylates the inositol ring of phosphatidylinositol during biosynthesis of GPI-anchor.</text>
</comment>
<evidence type="ECO:0000256" key="8">
    <source>
        <dbReference type="ARBA" id="ARBA00023136"/>
    </source>
</evidence>
<evidence type="ECO:0000256" key="10">
    <source>
        <dbReference type="SAM" id="MobiDB-lite"/>
    </source>
</evidence>
<comment type="caution">
    <text evidence="11">The sequence shown here is derived from an EMBL/GenBank/DDBJ whole genome shotgun (WGS) entry which is preliminary data.</text>
</comment>
<feature type="transmembrane region" description="Helical" evidence="9">
    <location>
        <begin position="133"/>
        <end position="152"/>
    </location>
</feature>
<keyword evidence="8 9" id="KW-0472">Membrane</keyword>
<comment type="pathway">
    <text evidence="3 9">Glycolipid biosynthesis; glycosylphosphatidylinositol-anchor biosynthesis.</text>
</comment>
<dbReference type="GO" id="GO:0032216">
    <property type="term" value="F:glucosaminyl-phosphatidylinositol O-acyltransferase activity"/>
    <property type="evidence" value="ECO:0007669"/>
    <property type="project" value="TreeGrafter"/>
</dbReference>
<evidence type="ECO:0000256" key="4">
    <source>
        <dbReference type="ARBA" id="ARBA00007559"/>
    </source>
</evidence>
<organism evidence="11 12">
    <name type="scientific">Talaromyces proteolyticus</name>
    <dbReference type="NCBI Taxonomy" id="1131652"/>
    <lineage>
        <taxon>Eukaryota</taxon>
        <taxon>Fungi</taxon>
        <taxon>Dikarya</taxon>
        <taxon>Ascomycota</taxon>
        <taxon>Pezizomycotina</taxon>
        <taxon>Eurotiomycetes</taxon>
        <taxon>Eurotiomycetidae</taxon>
        <taxon>Eurotiales</taxon>
        <taxon>Trichocomaceae</taxon>
        <taxon>Talaromyces</taxon>
        <taxon>Talaromyces sect. Bacilispori</taxon>
    </lineage>
</organism>
<feature type="transmembrane region" description="Helical" evidence="9">
    <location>
        <begin position="198"/>
        <end position="217"/>
    </location>
</feature>
<evidence type="ECO:0000256" key="9">
    <source>
        <dbReference type="RuleBase" id="RU280819"/>
    </source>
</evidence>
<evidence type="ECO:0000256" key="3">
    <source>
        <dbReference type="ARBA" id="ARBA00004687"/>
    </source>
</evidence>
<keyword evidence="9" id="KW-0012">Acyltransferase</keyword>
<dbReference type="EC" id="2.3.-.-" evidence="9"/>
<evidence type="ECO:0000256" key="2">
    <source>
        <dbReference type="ARBA" id="ARBA00004477"/>
    </source>
</evidence>
<accession>A0AAD4KX75</accession>
<dbReference type="PIRSF" id="PIRSF017321">
    <property type="entry name" value="GWT1"/>
    <property type="match status" value="1"/>
</dbReference>
<dbReference type="GO" id="GO:0006506">
    <property type="term" value="P:GPI anchor biosynthetic process"/>
    <property type="evidence" value="ECO:0007669"/>
    <property type="project" value="UniProtKB-KW"/>
</dbReference>
<feature type="transmembrane region" description="Helical" evidence="9">
    <location>
        <begin position="348"/>
        <end position="369"/>
    </location>
</feature>
<dbReference type="RefSeq" id="XP_046073306.1">
    <property type="nucleotide sequence ID" value="XM_046215939.1"/>
</dbReference>
<evidence type="ECO:0000256" key="1">
    <source>
        <dbReference type="ARBA" id="ARBA00002531"/>
    </source>
</evidence>
<dbReference type="GO" id="GO:0005789">
    <property type="term" value="C:endoplasmic reticulum membrane"/>
    <property type="evidence" value="ECO:0007669"/>
    <property type="project" value="UniProtKB-SubCell"/>
</dbReference>
<dbReference type="EMBL" id="JAJTJA010000005">
    <property type="protein sequence ID" value="KAH8698842.1"/>
    <property type="molecule type" value="Genomic_DNA"/>
</dbReference>
<dbReference type="GO" id="GO:0072659">
    <property type="term" value="P:protein localization to plasma membrane"/>
    <property type="evidence" value="ECO:0007669"/>
    <property type="project" value="TreeGrafter"/>
</dbReference>
<comment type="similarity">
    <text evidence="4 9">Belongs to the PIGW family.</text>
</comment>
<feature type="transmembrane region" description="Helical" evidence="9">
    <location>
        <begin position="462"/>
        <end position="484"/>
    </location>
</feature>
<feature type="transmembrane region" description="Helical" evidence="9">
    <location>
        <begin position="20"/>
        <end position="41"/>
    </location>
</feature>
<feature type="transmembrane region" description="Helical" evidence="9">
    <location>
        <begin position="309"/>
        <end position="327"/>
    </location>
</feature>
<feature type="transmembrane region" description="Helical" evidence="9">
    <location>
        <begin position="53"/>
        <end position="73"/>
    </location>
</feature>
<comment type="function">
    <text evidence="1">Probable acetyltransferase, which acetylates the inositol ring of phosphatidylinositol during biosynthesis of GPI-anchor.</text>
</comment>
<dbReference type="GeneID" id="70246226"/>
<feature type="transmembrane region" description="Helical" evidence="9">
    <location>
        <begin position="237"/>
        <end position="255"/>
    </location>
</feature>
<feature type="transmembrane region" description="Helical" evidence="9">
    <location>
        <begin position="164"/>
        <end position="186"/>
    </location>
</feature>
<evidence type="ECO:0000256" key="5">
    <source>
        <dbReference type="ARBA" id="ARBA00022502"/>
    </source>
</evidence>
<protein>
    <recommendedName>
        <fullName evidence="9">GPI-anchored wall transfer protein</fullName>
        <ecNumber evidence="9">2.3.-.-</ecNumber>
    </recommendedName>
</protein>
<keyword evidence="9" id="KW-0808">Transferase</keyword>
<feature type="transmembrane region" description="Helical" evidence="9">
    <location>
        <begin position="438"/>
        <end position="456"/>
    </location>
</feature>
<feature type="transmembrane region" description="Helical" evidence="9">
    <location>
        <begin position="79"/>
        <end position="95"/>
    </location>
</feature>
<dbReference type="PANTHER" id="PTHR20661">
    <property type="entry name" value="PHOSPHATIDYLINOSITOL-GLYCAN BIOSYNTHESIS CLASS W PROTEIN"/>
    <property type="match status" value="1"/>
</dbReference>